<feature type="compositionally biased region" description="Polar residues" evidence="11">
    <location>
        <begin position="521"/>
        <end position="533"/>
    </location>
</feature>
<proteinExistence type="predicted"/>
<evidence type="ECO:0000256" key="3">
    <source>
        <dbReference type="ARBA" id="ARBA00022723"/>
    </source>
</evidence>
<dbReference type="InterPro" id="IPR002893">
    <property type="entry name" value="Znf_MYND"/>
</dbReference>
<dbReference type="PRINTS" id="PR01875">
    <property type="entry name" value="ETOFAMILY"/>
</dbReference>
<dbReference type="InterPro" id="IPR003894">
    <property type="entry name" value="TAFH_NHR1"/>
</dbReference>
<feature type="compositionally biased region" description="Low complexity" evidence="11">
    <location>
        <begin position="534"/>
        <end position="548"/>
    </location>
</feature>
<reference evidence="15" key="1">
    <citation type="journal article" date="2017" name="bioRxiv">
        <title>Comparative analysis of the genomes of Stylophora pistillata and Acropora digitifera provides evidence for extensive differences between species of corals.</title>
        <authorList>
            <person name="Voolstra C.R."/>
            <person name="Li Y."/>
            <person name="Liew Y.J."/>
            <person name="Baumgarten S."/>
            <person name="Zoccola D."/>
            <person name="Flot J.-F."/>
            <person name="Tambutte S."/>
            <person name="Allemand D."/>
            <person name="Aranda M."/>
        </authorList>
    </citation>
    <scope>NUCLEOTIDE SEQUENCE [LARGE SCALE GENOMIC DNA]</scope>
</reference>
<evidence type="ECO:0000313" key="15">
    <source>
        <dbReference type="Proteomes" id="UP000225706"/>
    </source>
</evidence>
<dbReference type="GO" id="GO:0003714">
    <property type="term" value="F:transcription corepressor activity"/>
    <property type="evidence" value="ECO:0007669"/>
    <property type="project" value="InterPro"/>
</dbReference>
<sequence>MLPKTQQLHLIRVPKLPTMLESDISKLYPTQRRSYLREASMPDSPTDPAAHPPQGPPVSSPNTNPSSVPVVADVRSLNNSTSPAVNGAHTSPTGPVSPSSIGNSVTQLPPACGARQLSKLKRFLTTLQQFGSDISPEIGERVRGLVMNLVNSTISIEEFHAQLQEATNFPLRPFVIPFLKANLPLLQRELLQCAQMAKQTPPQYLRQHEDILSERETAPLDPEELNPLEINENGKRKAPSENMRPKENGGPPDLAMQMMAELGKPIPKRPFLGNSSSFNKPSQLRMEDITIPQAGSSRDGDPTLPDALLDSKHEVVDDWKHVDTMLQCIIGMVDKTKRAVAVLQQRCTQDREELLAWARKTAEETEAEVKRRAGELMAKTLKQTEERVAEVKRRAEEAVSDVKRQAVVELQKAVRAAEEKANEAVASAHGKMEKAVLEARRQATEDTLAMSNHQSDSSESCWNCGRKATETCSGCNVARYCGPFCQHKDWENHHHVCGQQAQAASEDNPQGGGPQSVGSPKDTNTSSPAVTRMTTPTSSSDPISSLSDYVMKTPST</sequence>
<dbReference type="PROSITE" id="PS01360">
    <property type="entry name" value="ZF_MYND_1"/>
    <property type="match status" value="1"/>
</dbReference>
<evidence type="ECO:0000256" key="11">
    <source>
        <dbReference type="SAM" id="MobiDB-lite"/>
    </source>
</evidence>
<feature type="domain" description="MYND-type" evidence="12">
    <location>
        <begin position="461"/>
        <end position="497"/>
    </location>
</feature>
<evidence type="ECO:0000256" key="8">
    <source>
        <dbReference type="ARBA" id="ARBA00023242"/>
    </source>
</evidence>
<keyword evidence="10" id="KW-0175">Coiled coil</keyword>
<organism evidence="14 15">
    <name type="scientific">Stylophora pistillata</name>
    <name type="common">Smooth cauliflower coral</name>
    <dbReference type="NCBI Taxonomy" id="50429"/>
    <lineage>
        <taxon>Eukaryota</taxon>
        <taxon>Metazoa</taxon>
        <taxon>Cnidaria</taxon>
        <taxon>Anthozoa</taxon>
        <taxon>Hexacorallia</taxon>
        <taxon>Scleractinia</taxon>
        <taxon>Astrocoeniina</taxon>
        <taxon>Pocilloporidae</taxon>
        <taxon>Stylophora</taxon>
    </lineage>
</organism>
<dbReference type="InterPro" id="IPR013289">
    <property type="entry name" value="CBFA2T1/2/3"/>
</dbReference>
<dbReference type="CDD" id="cd06503">
    <property type="entry name" value="ATP-synt_Fo_b"/>
    <property type="match status" value="1"/>
</dbReference>
<name>A0A2B4RP95_STYPI</name>
<feature type="region of interest" description="Disordered" evidence="11">
    <location>
        <begin position="501"/>
        <end position="556"/>
    </location>
</feature>
<feature type="region of interest" description="Disordered" evidence="11">
    <location>
        <begin position="38"/>
        <end position="104"/>
    </location>
</feature>
<feature type="coiled-coil region" evidence="10">
    <location>
        <begin position="381"/>
        <end position="427"/>
    </location>
</feature>
<dbReference type="GO" id="GO:0006351">
    <property type="term" value="P:DNA-templated transcription"/>
    <property type="evidence" value="ECO:0007669"/>
    <property type="project" value="InterPro"/>
</dbReference>
<dbReference type="EMBL" id="LSMT01000401">
    <property type="protein sequence ID" value="PFX18619.1"/>
    <property type="molecule type" value="Genomic_DNA"/>
</dbReference>
<dbReference type="OrthoDB" id="8872930at2759"/>
<dbReference type="Pfam" id="PF01753">
    <property type="entry name" value="zf-MYND"/>
    <property type="match status" value="1"/>
</dbReference>
<keyword evidence="5" id="KW-0862">Zinc</keyword>
<evidence type="ECO:0000256" key="5">
    <source>
        <dbReference type="ARBA" id="ARBA00022833"/>
    </source>
</evidence>
<dbReference type="Gene3D" id="6.10.250.230">
    <property type="match status" value="1"/>
</dbReference>
<comment type="subcellular location">
    <subcellularLocation>
        <location evidence="1">Nucleus</location>
    </subcellularLocation>
</comment>
<dbReference type="Gene3D" id="1.20.120.1110">
    <property type="entry name" value="TAFH/NHR1 domain"/>
    <property type="match status" value="1"/>
</dbReference>
<evidence type="ECO:0000256" key="2">
    <source>
        <dbReference type="ARBA" id="ARBA00022491"/>
    </source>
</evidence>
<dbReference type="Proteomes" id="UP000225706">
    <property type="component" value="Unassembled WGS sequence"/>
</dbReference>
<dbReference type="STRING" id="50429.A0A2B4RP95"/>
<dbReference type="SUPFAM" id="SSF158553">
    <property type="entry name" value="TAFH domain-like"/>
    <property type="match status" value="1"/>
</dbReference>
<dbReference type="PROSITE" id="PS50865">
    <property type="entry name" value="ZF_MYND_2"/>
    <property type="match status" value="1"/>
</dbReference>
<evidence type="ECO:0000259" key="12">
    <source>
        <dbReference type="PROSITE" id="PS50865"/>
    </source>
</evidence>
<dbReference type="FunFam" id="6.10.140.2220:FF:000001">
    <property type="entry name" value="CBFA2/RUNX1 translocation partner 3"/>
    <property type="match status" value="1"/>
</dbReference>
<accession>A0A2B4RP95</accession>
<keyword evidence="4 9" id="KW-0863">Zinc-finger</keyword>
<gene>
    <name evidence="14" type="primary">Cbfa2t3</name>
    <name evidence="14" type="ORF">AWC38_SpisGene17006</name>
</gene>
<feature type="compositionally biased region" description="Low complexity" evidence="11">
    <location>
        <begin position="60"/>
        <end position="71"/>
    </location>
</feature>
<keyword evidence="15" id="KW-1185">Reference proteome</keyword>
<dbReference type="Pfam" id="PF08788">
    <property type="entry name" value="NHR2"/>
    <property type="match status" value="1"/>
</dbReference>
<feature type="domain" description="TAFH" evidence="13">
    <location>
        <begin position="114"/>
        <end position="209"/>
    </location>
</feature>
<evidence type="ECO:0000256" key="1">
    <source>
        <dbReference type="ARBA" id="ARBA00004123"/>
    </source>
</evidence>
<dbReference type="InterPro" id="IPR014896">
    <property type="entry name" value="NHR2"/>
</dbReference>
<dbReference type="Gene3D" id="6.10.140.2220">
    <property type="match status" value="1"/>
</dbReference>
<dbReference type="PROSITE" id="PS51119">
    <property type="entry name" value="TAFH"/>
    <property type="match status" value="1"/>
</dbReference>
<evidence type="ECO:0000256" key="7">
    <source>
        <dbReference type="ARBA" id="ARBA00023163"/>
    </source>
</evidence>
<evidence type="ECO:0000313" key="14">
    <source>
        <dbReference type="EMBL" id="PFX18619.1"/>
    </source>
</evidence>
<dbReference type="PANTHER" id="PTHR10379:SF14">
    <property type="entry name" value="NERVY, ISOFORM D"/>
    <property type="match status" value="1"/>
</dbReference>
<feature type="region of interest" description="Disordered" evidence="11">
    <location>
        <begin position="216"/>
        <end position="252"/>
    </location>
</feature>
<dbReference type="FunFam" id="1.20.120.1110:FF:000001">
    <property type="entry name" value="RUNX1 translocation partner 1"/>
    <property type="match status" value="1"/>
</dbReference>
<dbReference type="InterPro" id="IPR037249">
    <property type="entry name" value="TAFH/NHR1_dom_sf"/>
</dbReference>
<keyword evidence="2" id="KW-0678">Repressor</keyword>
<dbReference type="SMART" id="SM00549">
    <property type="entry name" value="TAFH"/>
    <property type="match status" value="1"/>
</dbReference>
<comment type="caution">
    <text evidence="14">The sequence shown here is derived from an EMBL/GenBank/DDBJ whole genome shotgun (WGS) entry which is preliminary data.</text>
</comment>
<dbReference type="GO" id="GO:0008270">
    <property type="term" value="F:zinc ion binding"/>
    <property type="evidence" value="ECO:0007669"/>
    <property type="project" value="UniProtKB-KW"/>
</dbReference>
<evidence type="ECO:0000256" key="4">
    <source>
        <dbReference type="ARBA" id="ARBA00022771"/>
    </source>
</evidence>
<evidence type="ECO:0000256" key="9">
    <source>
        <dbReference type="PROSITE-ProRule" id="PRU00134"/>
    </source>
</evidence>
<dbReference type="SUPFAM" id="SSF144232">
    <property type="entry name" value="HIT/MYND zinc finger-like"/>
    <property type="match status" value="1"/>
</dbReference>
<keyword evidence="8" id="KW-0539">Nucleus</keyword>
<keyword evidence="7" id="KW-0804">Transcription</keyword>
<keyword evidence="3" id="KW-0479">Metal-binding</keyword>
<dbReference type="PANTHER" id="PTHR10379">
    <property type="entry name" value="MTG8 ETO EIGHT TWENTY ONE PROTEIN"/>
    <property type="match status" value="1"/>
</dbReference>
<dbReference type="AlphaFoldDB" id="A0A2B4RP95"/>
<feature type="compositionally biased region" description="Basic and acidic residues" evidence="11">
    <location>
        <begin position="232"/>
        <end position="247"/>
    </location>
</feature>
<feature type="compositionally biased region" description="Pro residues" evidence="11">
    <location>
        <begin position="50"/>
        <end position="59"/>
    </location>
</feature>
<dbReference type="GO" id="GO:0005634">
    <property type="term" value="C:nucleus"/>
    <property type="evidence" value="ECO:0007669"/>
    <property type="project" value="UniProtKB-SubCell"/>
</dbReference>
<dbReference type="Pfam" id="PF07531">
    <property type="entry name" value="TAFH"/>
    <property type="match status" value="1"/>
</dbReference>
<evidence type="ECO:0000256" key="10">
    <source>
        <dbReference type="SAM" id="Coils"/>
    </source>
</evidence>
<evidence type="ECO:0000256" key="6">
    <source>
        <dbReference type="ARBA" id="ARBA00023015"/>
    </source>
</evidence>
<feature type="compositionally biased region" description="Polar residues" evidence="11">
    <location>
        <begin position="76"/>
        <end position="104"/>
    </location>
</feature>
<keyword evidence="6" id="KW-0805">Transcription regulation</keyword>
<evidence type="ECO:0000259" key="13">
    <source>
        <dbReference type="PROSITE" id="PS51119"/>
    </source>
</evidence>
<protein>
    <submittedName>
        <fullName evidence="14">Protein CBFA2T3</fullName>
    </submittedName>
</protein>